<dbReference type="Proteomes" id="UP000475862">
    <property type="component" value="Unassembled WGS sequence"/>
</dbReference>
<organism evidence="1 2">
    <name type="scientific">Aphis glycines</name>
    <name type="common">Soybean aphid</name>
    <dbReference type="NCBI Taxonomy" id="307491"/>
    <lineage>
        <taxon>Eukaryota</taxon>
        <taxon>Metazoa</taxon>
        <taxon>Ecdysozoa</taxon>
        <taxon>Arthropoda</taxon>
        <taxon>Hexapoda</taxon>
        <taxon>Insecta</taxon>
        <taxon>Pterygota</taxon>
        <taxon>Neoptera</taxon>
        <taxon>Paraneoptera</taxon>
        <taxon>Hemiptera</taxon>
        <taxon>Sternorrhyncha</taxon>
        <taxon>Aphidomorpha</taxon>
        <taxon>Aphidoidea</taxon>
        <taxon>Aphididae</taxon>
        <taxon>Aphidini</taxon>
        <taxon>Aphis</taxon>
        <taxon>Aphis</taxon>
    </lineage>
</organism>
<dbReference type="AlphaFoldDB" id="A0A6G0U2C5"/>
<proteinExistence type="predicted"/>
<dbReference type="EMBL" id="VYZN01000011">
    <property type="protein sequence ID" value="KAE9542386.1"/>
    <property type="molecule type" value="Genomic_DNA"/>
</dbReference>
<evidence type="ECO:0000313" key="2">
    <source>
        <dbReference type="Proteomes" id="UP000475862"/>
    </source>
</evidence>
<feature type="non-terminal residue" evidence="1">
    <location>
        <position position="385"/>
    </location>
</feature>
<reference evidence="1 2" key="1">
    <citation type="submission" date="2019-08" db="EMBL/GenBank/DDBJ databases">
        <title>The genome of the soybean aphid Biotype 1, its phylome, world population structure and adaptation to the North American continent.</title>
        <authorList>
            <person name="Giordano R."/>
            <person name="Donthu R.K."/>
            <person name="Hernandez A.G."/>
            <person name="Wright C.L."/>
            <person name="Zimin A.V."/>
        </authorList>
    </citation>
    <scope>NUCLEOTIDE SEQUENCE [LARGE SCALE GENOMIC DNA]</scope>
    <source>
        <tissue evidence="1">Whole aphids</tissue>
    </source>
</reference>
<comment type="caution">
    <text evidence="1">The sequence shown here is derived from an EMBL/GenBank/DDBJ whole genome shotgun (WGS) entry which is preliminary data.</text>
</comment>
<evidence type="ECO:0000313" key="1">
    <source>
        <dbReference type="EMBL" id="KAE9542386.1"/>
    </source>
</evidence>
<protein>
    <submittedName>
        <fullName evidence="1">Uncharacterized protein</fullName>
    </submittedName>
</protein>
<sequence length="385" mass="43222">MQLFTQCLRNGRWWVFEYVVSYAEHIVLYIFVPHYLGDVYGKRSSVDKRNIFIKLLDILADKVPLMECEKFAGSSSHFETSINFQYPKYADSDLNFDDVQPVSRSTISNTNAGTKWKSISHNLCTIRLVRNEKPGYHCKYLDGAVSEWYWHRLPSSSQRSGFKAPDVQFTFIPILGLTIAAGMSSACSATTHSAMALVIVYVFGCLPCIRRPISRKSSSDIFWQQLITNPGSAGGLYTDSWIVTLSAFETDIAGTASCPLNMRRKQPNSNVHTFNFGIDRHRSTTRCVPNVLSVTAVRRVSLNLTVAAEWKTIVTSEHSLCLSSALRPRSGSDTSPLMHTTFSNTFSASSVDRMRSNTCARKITRPICSRMMNVLTVDMLSSLRL</sequence>
<name>A0A6G0U2C5_APHGL</name>
<keyword evidence="2" id="KW-1185">Reference proteome</keyword>
<gene>
    <name evidence="1" type="ORF">AGLY_003513</name>
</gene>
<accession>A0A6G0U2C5</accession>